<accession>A0ABW4XMA3</accession>
<dbReference type="PANTHER" id="PTHR18964:SF174">
    <property type="entry name" value="D-ALLOSE KINASE-RELATED"/>
    <property type="match status" value="1"/>
</dbReference>
<gene>
    <name evidence="1" type="ORF">ACFSJ3_08070</name>
</gene>
<dbReference type="Gene3D" id="3.30.420.40">
    <property type="match status" value="2"/>
</dbReference>
<dbReference type="InterPro" id="IPR043129">
    <property type="entry name" value="ATPase_NBD"/>
</dbReference>
<dbReference type="InterPro" id="IPR000600">
    <property type="entry name" value="ROK"/>
</dbReference>
<organism evidence="1 2">
    <name type="scientific">Corallincola platygyrae</name>
    <dbReference type="NCBI Taxonomy" id="1193278"/>
    <lineage>
        <taxon>Bacteria</taxon>
        <taxon>Pseudomonadati</taxon>
        <taxon>Pseudomonadota</taxon>
        <taxon>Gammaproteobacteria</taxon>
        <taxon>Alteromonadales</taxon>
        <taxon>Psychromonadaceae</taxon>
        <taxon>Corallincola</taxon>
    </lineage>
</organism>
<dbReference type="RefSeq" id="WP_345340666.1">
    <property type="nucleotide sequence ID" value="NZ_BAABLI010000016.1"/>
</dbReference>
<evidence type="ECO:0000313" key="1">
    <source>
        <dbReference type="EMBL" id="MFD2095935.1"/>
    </source>
</evidence>
<proteinExistence type="predicted"/>
<dbReference type="SUPFAM" id="SSF53067">
    <property type="entry name" value="Actin-like ATPase domain"/>
    <property type="match status" value="1"/>
</dbReference>
<comment type="caution">
    <text evidence="1">The sequence shown here is derived from an EMBL/GenBank/DDBJ whole genome shotgun (WGS) entry which is preliminary data.</text>
</comment>
<keyword evidence="2" id="KW-1185">Reference proteome</keyword>
<dbReference type="EMBL" id="JBHUHT010000010">
    <property type="protein sequence ID" value="MFD2095935.1"/>
    <property type="molecule type" value="Genomic_DNA"/>
</dbReference>
<dbReference type="Proteomes" id="UP001597380">
    <property type="component" value="Unassembled WGS sequence"/>
</dbReference>
<dbReference type="PANTHER" id="PTHR18964">
    <property type="entry name" value="ROK (REPRESSOR, ORF, KINASE) FAMILY"/>
    <property type="match status" value="1"/>
</dbReference>
<reference evidence="2" key="1">
    <citation type="journal article" date="2019" name="Int. J. Syst. Evol. Microbiol.">
        <title>The Global Catalogue of Microorganisms (GCM) 10K type strain sequencing project: providing services to taxonomists for standard genome sequencing and annotation.</title>
        <authorList>
            <consortium name="The Broad Institute Genomics Platform"/>
            <consortium name="The Broad Institute Genome Sequencing Center for Infectious Disease"/>
            <person name="Wu L."/>
            <person name="Ma J."/>
        </authorList>
    </citation>
    <scope>NUCLEOTIDE SEQUENCE [LARGE SCALE GENOMIC DNA]</scope>
    <source>
        <strain evidence="2">CGMCC 1.10992</strain>
    </source>
</reference>
<dbReference type="CDD" id="cd24066">
    <property type="entry name" value="ASKHA_NBD_ROK_EcFRK-like"/>
    <property type="match status" value="1"/>
</dbReference>
<evidence type="ECO:0000313" key="2">
    <source>
        <dbReference type="Proteomes" id="UP001597380"/>
    </source>
</evidence>
<sequence>MKGKIRLGIDLGGTKTEIVALSDDGRILLRERTSTSRGDYKATLEGICQLVKAAEHQLGQEGTVGVGIPGTVSARTGLVKNANSTWLIGQPLQQDLSERLEREVRVRNDADCFACSEAIDGAGKGFNSVFGVILGTGVGAGVWVNQQLLPTPNGVAGEWGHNPLPWISDKEREAVGPCYCGKQGCAEQFLSGPGLSQMLFRANKRHLPTNELAQHIGQDSDVTAVFDNYLEYLAKGLAQVINLLDPEVIVLGGGVSNIPQIYDNLPDRLSAYVFGGECATPVLKNVHGDSSGVRGAAWLWNDER</sequence>
<protein>
    <submittedName>
        <fullName evidence="1">ROK family protein</fullName>
    </submittedName>
</protein>
<dbReference type="Pfam" id="PF00480">
    <property type="entry name" value="ROK"/>
    <property type="match status" value="1"/>
</dbReference>
<name>A0ABW4XMA3_9GAMM</name>